<dbReference type="EMBL" id="LDYI01000106">
    <property type="protein sequence ID" value="KPO10606.1"/>
    <property type="molecule type" value="Genomic_DNA"/>
</dbReference>
<dbReference type="Proteomes" id="UP000050556">
    <property type="component" value="Unassembled WGS sequence"/>
</dbReference>
<reference evidence="3 6" key="3">
    <citation type="submission" date="2020-06" db="EMBL/GenBank/DDBJ databases">
        <title>REHAB project genomes.</title>
        <authorList>
            <person name="Shaw L.P."/>
        </authorList>
    </citation>
    <scope>NUCLEOTIDE SEQUENCE [LARGE SCALE GENOMIC DNA]</scope>
    <source>
        <strain evidence="3 6">RHB30-C10</strain>
    </source>
</reference>
<proteinExistence type="predicted"/>
<evidence type="ECO:0000313" key="1">
    <source>
        <dbReference type="EMBL" id="KPO10606.1"/>
    </source>
</evidence>
<evidence type="ECO:0000313" key="4">
    <source>
        <dbReference type="Proteomes" id="UP000050556"/>
    </source>
</evidence>
<evidence type="ECO:0000313" key="3">
    <source>
        <dbReference type="EMBL" id="QMF65981.1"/>
    </source>
</evidence>
<dbReference type="OMA" id="HADDNAY"/>
<dbReference type="PATRIC" id="fig|562.10477.peg.3836"/>
<reference evidence="1 4" key="1">
    <citation type="journal article" date="2015" name="Front. Microbiol.">
        <title>Genetic determinants of heat resistance in Escherichia coli.</title>
        <authorList>
            <person name="Mercer R.G."/>
            <person name="Zheng J."/>
            <person name="Garcia-Hernandez R."/>
            <person name="Ruan L."/>
            <person name="Ganzle M.G."/>
            <person name="McMullen L.M."/>
        </authorList>
    </citation>
    <scope>NUCLEOTIDE SEQUENCE [LARGE SCALE GENOMIC DNA]</scope>
    <source>
        <strain evidence="1 4">AW1.3</strain>
    </source>
</reference>
<evidence type="ECO:0000313" key="5">
    <source>
        <dbReference type="Proteomes" id="UP000460875"/>
    </source>
</evidence>
<dbReference type="Proteomes" id="UP000460875">
    <property type="component" value="Unassembled WGS sequence"/>
</dbReference>
<dbReference type="RefSeq" id="WP_000838307.1">
    <property type="nucleotide sequence ID" value="NZ_AP027783.1"/>
</dbReference>
<dbReference type="AlphaFoldDB" id="A0A061K7Z7"/>
<dbReference type="Proteomes" id="UP000512322">
    <property type="component" value="Chromosome"/>
</dbReference>
<dbReference type="EMBL" id="WTQT01001129">
    <property type="protein sequence ID" value="MWR41605.1"/>
    <property type="molecule type" value="Genomic_DNA"/>
</dbReference>
<protein>
    <submittedName>
        <fullName evidence="1">Uncharacterized protein</fullName>
    </submittedName>
</protein>
<sequence>MKSLFNRLTGKAVSRTAFVEHLGQEVVQHHPNWKVMISTDHKLMRIDTGHQTVEITLDDAYKRYQAAPDPLQEVAADMLKQLAEMLPTGRCIVPVIKEKAWLDTVRQQLSQYESDPEVLNASLDFAWEDFNDELIILFAEDGSETMRYLMRYEVTIDREKAISNLKQILPEVTAEIVDTGANDGKVAVISAGGTYEPSLMLIDDLWVQSPDPECGDLLVTVPSRGKLFFTHNDQPANLSALRQLTEQCFREDDHPLTTQIFIRRNGHFYPWVETLH</sequence>
<organism evidence="1 4">
    <name type="scientific">Escherichia coli</name>
    <dbReference type="NCBI Taxonomy" id="562"/>
    <lineage>
        <taxon>Bacteria</taxon>
        <taxon>Pseudomonadati</taxon>
        <taxon>Pseudomonadota</taxon>
        <taxon>Gammaproteobacteria</taxon>
        <taxon>Enterobacterales</taxon>
        <taxon>Enterobacteriaceae</taxon>
        <taxon>Escherichia</taxon>
    </lineage>
</organism>
<name>A0A061K7Z7_ECOLX</name>
<evidence type="ECO:0000313" key="6">
    <source>
        <dbReference type="Proteomes" id="UP000512322"/>
    </source>
</evidence>
<evidence type="ECO:0000313" key="2">
    <source>
        <dbReference type="EMBL" id="MWR41605.1"/>
    </source>
</evidence>
<dbReference type="EMBL" id="CP057293">
    <property type="protein sequence ID" value="QMF65981.1"/>
    <property type="molecule type" value="Genomic_DNA"/>
</dbReference>
<accession>A0A061K7Z7</accession>
<gene>
    <name evidence="1" type="ORF">ACU57_14155</name>
    <name evidence="2" type="ORF">GP975_26930</name>
    <name evidence="3" type="ORF">HVY77_02415</name>
</gene>
<reference evidence="2 5" key="2">
    <citation type="submission" date="2019-12" db="EMBL/GenBank/DDBJ databases">
        <title>Enteriobacteria Tanzani isolates_8377-8380.</title>
        <authorList>
            <person name="Subbiah M."/>
            <person name="Call D."/>
        </authorList>
    </citation>
    <scope>NUCLEOTIDE SEQUENCE [LARGE SCALE GENOMIC DNA]</scope>
    <source>
        <strain evidence="2 5">8379wE2</strain>
    </source>
</reference>